<evidence type="ECO:0000256" key="1">
    <source>
        <dbReference type="SAM" id="MobiDB-lite"/>
    </source>
</evidence>
<proteinExistence type="predicted"/>
<gene>
    <name evidence="2" type="ORF">SPIL2461_LOCUS18413</name>
</gene>
<feature type="region of interest" description="Disordered" evidence="1">
    <location>
        <begin position="376"/>
        <end position="407"/>
    </location>
</feature>
<evidence type="ECO:0000313" key="2">
    <source>
        <dbReference type="EMBL" id="CAE7669293.1"/>
    </source>
</evidence>
<feature type="region of interest" description="Disordered" evidence="1">
    <location>
        <begin position="220"/>
        <end position="263"/>
    </location>
</feature>
<dbReference type="AlphaFoldDB" id="A0A812W3K9"/>
<organism evidence="2 3">
    <name type="scientific">Symbiodinium pilosum</name>
    <name type="common">Dinoflagellate</name>
    <dbReference type="NCBI Taxonomy" id="2952"/>
    <lineage>
        <taxon>Eukaryota</taxon>
        <taxon>Sar</taxon>
        <taxon>Alveolata</taxon>
        <taxon>Dinophyceae</taxon>
        <taxon>Suessiales</taxon>
        <taxon>Symbiodiniaceae</taxon>
        <taxon>Symbiodinium</taxon>
    </lineage>
</organism>
<dbReference type="Proteomes" id="UP000649617">
    <property type="component" value="Unassembled WGS sequence"/>
</dbReference>
<dbReference type="EMBL" id="CAJNIZ010043804">
    <property type="protein sequence ID" value="CAE7669293.1"/>
    <property type="molecule type" value="Genomic_DNA"/>
</dbReference>
<name>A0A812W3K9_SYMPI</name>
<dbReference type="OrthoDB" id="427691at2759"/>
<accession>A0A812W3K9</accession>
<keyword evidence="3" id="KW-1185">Reference proteome</keyword>
<evidence type="ECO:0000313" key="3">
    <source>
        <dbReference type="Proteomes" id="UP000649617"/>
    </source>
</evidence>
<sequence length="468" mass="52577">MRCSNCVASESNKCLLCGGLFGSKGLGSYSYWQAWQAGPPNRSCKQLSLEQGWHCSADDPIPDKVGVQVRLTKQEKLALKKLECSMCKAVISEMHMEVSRHSMTEQGAGSEEQIWETSNAMCLALLQKYRLNLDGEPSLDAKQDEDDETAMAAAAAQGKQDNFMRSMLVFKMGCQQWLEDYGSDTSGYVYKSVKERVQSPAGAAQEFCVRSVKLCGKGAKGKKKQEKAEKERLAQRTKMAQNEEAAEEKRKKDDPMSSLPDDSKFGIQRLLEMARDDPLHYMDEATKGRVQTARGDLRCDVCRKVLEETVSEVLPKPKSLRSEHDLLTIMEKICEGGPDLSIPNYFGVEPPPLPAKWTDRWRPKLDKKLNRYVLKAMPKKSRQKRDKWRSLANEGKQQPPDPDDAEQDTMLTLTCKDIVEPERFSELLFREMGACQAGSRCTAASRTAMQAVFKTSPSALLNLMLDFL</sequence>
<reference evidence="2" key="1">
    <citation type="submission" date="2021-02" db="EMBL/GenBank/DDBJ databases">
        <authorList>
            <person name="Dougan E. K."/>
            <person name="Rhodes N."/>
            <person name="Thang M."/>
            <person name="Chan C."/>
        </authorList>
    </citation>
    <scope>NUCLEOTIDE SEQUENCE</scope>
</reference>
<protein>
    <submittedName>
        <fullName evidence="2">Uncharacterized protein</fullName>
    </submittedName>
</protein>
<comment type="caution">
    <text evidence="2">The sequence shown here is derived from an EMBL/GenBank/DDBJ whole genome shotgun (WGS) entry which is preliminary data.</text>
</comment>
<feature type="compositionally biased region" description="Basic residues" evidence="1">
    <location>
        <begin position="377"/>
        <end position="387"/>
    </location>
</feature>